<evidence type="ECO:0000313" key="5">
    <source>
        <dbReference type="Proteomes" id="UP000616769"/>
    </source>
</evidence>
<keyword evidence="2" id="KW-0963">Cytoplasm</keyword>
<organism evidence="4 5">
    <name type="scientific">Sarcoptes scabiei</name>
    <name type="common">Itch mite</name>
    <name type="synonym">Acarus scabiei</name>
    <dbReference type="NCBI Taxonomy" id="52283"/>
    <lineage>
        <taxon>Eukaryota</taxon>
        <taxon>Metazoa</taxon>
        <taxon>Ecdysozoa</taxon>
        <taxon>Arthropoda</taxon>
        <taxon>Chelicerata</taxon>
        <taxon>Arachnida</taxon>
        <taxon>Acari</taxon>
        <taxon>Acariformes</taxon>
        <taxon>Sarcoptiformes</taxon>
        <taxon>Astigmata</taxon>
        <taxon>Psoroptidia</taxon>
        <taxon>Sarcoptoidea</taxon>
        <taxon>Sarcoptidae</taxon>
        <taxon>Sarcoptinae</taxon>
        <taxon>Sarcoptes</taxon>
    </lineage>
</organism>
<dbReference type="GO" id="GO:0005737">
    <property type="term" value="C:cytoplasm"/>
    <property type="evidence" value="ECO:0007669"/>
    <property type="project" value="UniProtKB-SubCell"/>
</dbReference>
<feature type="domain" description="Syntrophin C-terminal PH" evidence="3">
    <location>
        <begin position="220"/>
        <end position="288"/>
    </location>
</feature>
<dbReference type="GO" id="GO:0016010">
    <property type="term" value="C:dystrophin-associated glycoprotein complex"/>
    <property type="evidence" value="ECO:0007669"/>
    <property type="project" value="TreeGrafter"/>
</dbReference>
<reference evidence="4 5" key="1">
    <citation type="journal article" date="2015" name="Parasit. Vectors">
        <title>Draft genome of the scabies mite.</title>
        <authorList>
            <person name="Rider S.D.Jr."/>
            <person name="Morgan M.S."/>
            <person name="Arlian L.G."/>
        </authorList>
    </citation>
    <scope>NUCLEOTIDE SEQUENCE [LARGE SCALE GENOMIC DNA]</scope>
    <source>
        <strain evidence="4">Arlian Lab</strain>
    </source>
</reference>
<dbReference type="PANTHER" id="PTHR10554">
    <property type="entry name" value="SYNTROPHIN"/>
    <property type="match status" value="1"/>
</dbReference>
<dbReference type="AlphaFoldDB" id="A0A132ADE3"/>
<dbReference type="EMBL" id="JXLN01012983">
    <property type="protein sequence ID" value="KPM08992.1"/>
    <property type="molecule type" value="Genomic_DNA"/>
</dbReference>
<evidence type="ECO:0000259" key="3">
    <source>
        <dbReference type="Pfam" id="PF23012"/>
    </source>
</evidence>
<accession>A0A132ADE3</accession>
<evidence type="ECO:0000256" key="1">
    <source>
        <dbReference type="ARBA" id="ARBA00004496"/>
    </source>
</evidence>
<dbReference type="PANTHER" id="PTHR10554:SF12">
    <property type="entry name" value="IP02644P"/>
    <property type="match status" value="1"/>
</dbReference>
<dbReference type="InterPro" id="IPR015482">
    <property type="entry name" value="Syntrophin"/>
</dbReference>
<evidence type="ECO:0000313" key="4">
    <source>
        <dbReference type="EMBL" id="KPM08992.1"/>
    </source>
</evidence>
<dbReference type="Pfam" id="PF23012">
    <property type="entry name" value="Syntrophin_4th"/>
    <property type="match status" value="1"/>
</dbReference>
<comment type="caution">
    <text evidence="4">The sequence shown here is derived from an EMBL/GenBank/DDBJ whole genome shotgun (WGS) entry which is preliminary data.</text>
</comment>
<dbReference type="VEuPathDB" id="VectorBase:SSCA009484"/>
<dbReference type="Proteomes" id="UP000616769">
    <property type="component" value="Unassembled WGS sequence"/>
</dbReference>
<comment type="subcellular location">
    <subcellularLocation>
        <location evidence="1">Cytoplasm</location>
    </subcellularLocation>
</comment>
<dbReference type="InterPro" id="IPR055108">
    <property type="entry name" value="Syntrophin_4th"/>
</dbReference>
<name>A0A132ADE3_SARSC</name>
<protein>
    <recommendedName>
        <fullName evidence="3">Syntrophin C-terminal PH domain-containing protein</fullName>
    </recommendedName>
</protein>
<sequence>MKIDSSQKDPPQTINLFQEYQKHSKWRPMFIIVTTRDLFFYQKFPFNSPKDPIEKHRELWSLLQTRLIYLNQNLLISDRCSKNDNDVDQNGMMSNKIDKFDRIIKSNESDSIKSFPSSLHDPSDDFYSLNSTNQSIHQRHQSIEFVLRCGSISGIQTRLFQAQFHSQLNQFSRQLIRSQMFLVKQLQQISFACILLDDKIDNSNTGDDVNGRSPSSSPIQCLLVIHYNYGISVNETRSGRRLFQISFDRLCSTSDDNDRCIIFVYDQNQKVRKSLIDLMVSTSLIVFFSRIWFKAEIECDAKSTDSYFHYSFIFGCQDCREDFLGFFYILEVGKLATQFMKYFTTFIHFYIY</sequence>
<dbReference type="GO" id="GO:0005198">
    <property type="term" value="F:structural molecule activity"/>
    <property type="evidence" value="ECO:0007669"/>
    <property type="project" value="InterPro"/>
</dbReference>
<dbReference type="OrthoDB" id="409749at2759"/>
<gene>
    <name evidence="4" type="ORF">QR98_0075210</name>
</gene>
<evidence type="ECO:0000256" key="2">
    <source>
        <dbReference type="ARBA" id="ARBA00022490"/>
    </source>
</evidence>
<proteinExistence type="predicted"/>